<feature type="transmembrane region" description="Helical" evidence="1">
    <location>
        <begin position="85"/>
        <end position="105"/>
    </location>
</feature>
<reference evidence="3" key="1">
    <citation type="journal article" date="2019" name="Int. J. Syst. Evol. Microbiol.">
        <title>The Global Catalogue of Microorganisms (GCM) 10K type strain sequencing project: providing services to taxonomists for standard genome sequencing and annotation.</title>
        <authorList>
            <consortium name="The Broad Institute Genomics Platform"/>
            <consortium name="The Broad Institute Genome Sequencing Center for Infectious Disease"/>
            <person name="Wu L."/>
            <person name="Ma J."/>
        </authorList>
    </citation>
    <scope>NUCLEOTIDE SEQUENCE [LARGE SCALE GENOMIC DNA]</scope>
    <source>
        <strain evidence="3">CCUG 60898</strain>
    </source>
</reference>
<name>A0ABW3IF74_9FLAO</name>
<evidence type="ECO:0000313" key="3">
    <source>
        <dbReference type="Proteomes" id="UP001597100"/>
    </source>
</evidence>
<comment type="caution">
    <text evidence="2">The sequence shown here is derived from an EMBL/GenBank/DDBJ whole genome shotgun (WGS) entry which is preliminary data.</text>
</comment>
<dbReference type="EMBL" id="JBHTJP010000032">
    <property type="protein sequence ID" value="MFD0976766.1"/>
    <property type="molecule type" value="Genomic_DNA"/>
</dbReference>
<feature type="transmembrane region" description="Helical" evidence="1">
    <location>
        <begin position="62"/>
        <end position="78"/>
    </location>
</feature>
<feature type="transmembrane region" description="Helical" evidence="1">
    <location>
        <begin position="12"/>
        <end position="31"/>
    </location>
</feature>
<dbReference type="RefSeq" id="WP_380738390.1">
    <property type="nucleotide sequence ID" value="NZ_JBHTJP010000032.1"/>
</dbReference>
<dbReference type="Proteomes" id="UP001597100">
    <property type="component" value="Unassembled WGS sequence"/>
</dbReference>
<evidence type="ECO:0000256" key="1">
    <source>
        <dbReference type="SAM" id="Phobius"/>
    </source>
</evidence>
<keyword evidence="1" id="KW-1133">Transmembrane helix</keyword>
<keyword evidence="1" id="KW-0472">Membrane</keyword>
<gene>
    <name evidence="2" type="ORF">ACFQ1G_08190</name>
</gene>
<evidence type="ECO:0000313" key="2">
    <source>
        <dbReference type="EMBL" id="MFD0976766.1"/>
    </source>
</evidence>
<proteinExistence type="predicted"/>
<keyword evidence="1" id="KW-0812">Transmembrane</keyword>
<organism evidence="2 3">
    <name type="scientific">Salinimicrobium gaetbulicola</name>
    <dbReference type="NCBI Taxonomy" id="999702"/>
    <lineage>
        <taxon>Bacteria</taxon>
        <taxon>Pseudomonadati</taxon>
        <taxon>Bacteroidota</taxon>
        <taxon>Flavobacteriia</taxon>
        <taxon>Flavobacteriales</taxon>
        <taxon>Flavobacteriaceae</taxon>
        <taxon>Salinimicrobium</taxon>
    </lineage>
</organism>
<protein>
    <recommendedName>
        <fullName evidence="4">Membrane protein YphA (DoxX/SURF4 family)</fullName>
    </recommendedName>
</protein>
<evidence type="ECO:0008006" key="4">
    <source>
        <dbReference type="Google" id="ProtNLM"/>
    </source>
</evidence>
<feature type="transmembrane region" description="Helical" evidence="1">
    <location>
        <begin position="151"/>
        <end position="170"/>
    </location>
</feature>
<keyword evidence="3" id="KW-1185">Reference proteome</keyword>
<accession>A0ABW3IF74</accession>
<sequence>MKLTAENIKNNYLILIIKLTILSLFVFSLVLGKIETSNHLKFVAETGNGFQNFLNVLKETSYFRPAIILLIPLLGIFINNKIGWVLIQSYFYFLISNLAFSAKYIDSTDNTLILINIVGFLLLFLIIILMNKKRISDMIYGIGKTELISKNIIASFIGIGITIILALIKVDGI</sequence>
<feature type="transmembrane region" description="Helical" evidence="1">
    <location>
        <begin position="111"/>
        <end position="130"/>
    </location>
</feature>